<gene>
    <name evidence="2" type="ORF">KDAU_00500</name>
</gene>
<dbReference type="Proteomes" id="UP000287224">
    <property type="component" value="Unassembled WGS sequence"/>
</dbReference>
<evidence type="ECO:0000313" key="3">
    <source>
        <dbReference type="Proteomes" id="UP000287224"/>
    </source>
</evidence>
<organism evidence="2 3">
    <name type="scientific">Dictyobacter aurantiacus</name>
    <dbReference type="NCBI Taxonomy" id="1936993"/>
    <lineage>
        <taxon>Bacteria</taxon>
        <taxon>Bacillati</taxon>
        <taxon>Chloroflexota</taxon>
        <taxon>Ktedonobacteria</taxon>
        <taxon>Ktedonobacterales</taxon>
        <taxon>Dictyobacteraceae</taxon>
        <taxon>Dictyobacter</taxon>
    </lineage>
</organism>
<dbReference type="OrthoDB" id="149977at2"/>
<protein>
    <recommendedName>
        <fullName evidence="4">3-keto-disaccharide hydrolase domain-containing protein</fullName>
    </recommendedName>
</protein>
<dbReference type="Gene3D" id="2.60.120.560">
    <property type="entry name" value="Exo-inulinase, domain 1"/>
    <property type="match status" value="1"/>
</dbReference>
<dbReference type="RefSeq" id="WP_126594072.1">
    <property type="nucleotide sequence ID" value="NZ_BIFQ01000001.1"/>
</dbReference>
<accession>A0A401Z790</accession>
<name>A0A401Z790_9CHLR</name>
<keyword evidence="3" id="KW-1185">Reference proteome</keyword>
<evidence type="ECO:0000256" key="1">
    <source>
        <dbReference type="SAM" id="MobiDB-lite"/>
    </source>
</evidence>
<sequence>MGSEKKRQKRSIRLFVWVALLLLILISGSVIFAAKIKGSGGNIAQIVPTATAANGAKTPAVTPTVPSTTTNTATPTPTTLFHEDFLDNRNGWAVSSSAGYIRSMADNKLTLSVAEHKILIENVPTSAPLSNFTLDVSYILEKADKNDRVGLYLRGDSNLDHDYRIDIFGNNTITINKEYLDDNKLPQSMVLSTITKIPSIKKIGYENRLEVSMNGPQIVLKVNGVEVKKLEDYDYTKGQVALFVNNGWSSDEATASFTSMDVESIVDPLPDMTPTATPSDGSPTP</sequence>
<feature type="region of interest" description="Disordered" evidence="1">
    <location>
        <begin position="57"/>
        <end position="77"/>
    </location>
</feature>
<proteinExistence type="predicted"/>
<dbReference type="AlphaFoldDB" id="A0A401Z790"/>
<reference evidence="3" key="1">
    <citation type="submission" date="2018-12" db="EMBL/GenBank/DDBJ databases">
        <title>Tengunoibacter tsumagoiensis gen. nov., sp. nov., Dictyobacter kobayashii sp. nov., D. alpinus sp. nov., and D. joshuensis sp. nov. and description of Dictyobacteraceae fam. nov. within the order Ktedonobacterales isolated from Tengu-no-mugimeshi.</title>
        <authorList>
            <person name="Wang C.M."/>
            <person name="Zheng Y."/>
            <person name="Sakai Y."/>
            <person name="Toyoda A."/>
            <person name="Minakuchi Y."/>
            <person name="Abe K."/>
            <person name="Yokota A."/>
            <person name="Yabe S."/>
        </authorList>
    </citation>
    <scope>NUCLEOTIDE SEQUENCE [LARGE SCALE GENOMIC DNA]</scope>
    <source>
        <strain evidence="3">S-27</strain>
    </source>
</reference>
<evidence type="ECO:0008006" key="4">
    <source>
        <dbReference type="Google" id="ProtNLM"/>
    </source>
</evidence>
<feature type="compositionally biased region" description="Low complexity" evidence="1">
    <location>
        <begin position="58"/>
        <end position="77"/>
    </location>
</feature>
<evidence type="ECO:0000313" key="2">
    <source>
        <dbReference type="EMBL" id="GCE02721.1"/>
    </source>
</evidence>
<comment type="caution">
    <text evidence="2">The sequence shown here is derived from an EMBL/GenBank/DDBJ whole genome shotgun (WGS) entry which is preliminary data.</text>
</comment>
<dbReference type="EMBL" id="BIFQ01000001">
    <property type="protein sequence ID" value="GCE02721.1"/>
    <property type="molecule type" value="Genomic_DNA"/>
</dbReference>